<evidence type="ECO:0000259" key="2">
    <source>
        <dbReference type="PROSITE" id="PS51340"/>
    </source>
</evidence>
<proteinExistence type="predicted"/>
<dbReference type="Proteomes" id="UP001187531">
    <property type="component" value="Unassembled WGS sequence"/>
</dbReference>
<dbReference type="Pfam" id="PF03473">
    <property type="entry name" value="MOSC"/>
    <property type="match status" value="1"/>
</dbReference>
<keyword evidence="4" id="KW-1185">Reference proteome</keyword>
<dbReference type="InterPro" id="IPR005303">
    <property type="entry name" value="MOCOS_middle"/>
</dbReference>
<keyword evidence="1" id="KW-0472">Membrane</keyword>
<organism evidence="3 4">
    <name type="scientific">Artemia franciscana</name>
    <name type="common">Brine shrimp</name>
    <name type="synonym">Artemia sanfranciscana</name>
    <dbReference type="NCBI Taxonomy" id="6661"/>
    <lineage>
        <taxon>Eukaryota</taxon>
        <taxon>Metazoa</taxon>
        <taxon>Ecdysozoa</taxon>
        <taxon>Arthropoda</taxon>
        <taxon>Crustacea</taxon>
        <taxon>Branchiopoda</taxon>
        <taxon>Anostraca</taxon>
        <taxon>Artemiidae</taxon>
        <taxon>Artemia</taxon>
    </lineage>
</organism>
<dbReference type="EMBL" id="JAVRJZ010000015">
    <property type="protein sequence ID" value="KAK2712228.1"/>
    <property type="molecule type" value="Genomic_DNA"/>
</dbReference>
<dbReference type="GO" id="GO:0030170">
    <property type="term" value="F:pyridoxal phosphate binding"/>
    <property type="evidence" value="ECO:0007669"/>
    <property type="project" value="InterPro"/>
</dbReference>
<dbReference type="InterPro" id="IPR011037">
    <property type="entry name" value="Pyrv_Knase-like_insert_dom_sf"/>
</dbReference>
<feature type="transmembrane region" description="Helical" evidence="1">
    <location>
        <begin position="27"/>
        <end position="47"/>
    </location>
</feature>
<evidence type="ECO:0000313" key="3">
    <source>
        <dbReference type="EMBL" id="KAK2712228.1"/>
    </source>
</evidence>
<keyword evidence="1" id="KW-0812">Transmembrane</keyword>
<dbReference type="SUPFAM" id="SSF141673">
    <property type="entry name" value="MOSC N-terminal domain-like"/>
    <property type="match status" value="1"/>
</dbReference>
<protein>
    <recommendedName>
        <fullName evidence="2">MOSC domain-containing protein</fullName>
    </recommendedName>
</protein>
<sequence>MSNLYFFLDTSSKTINMTDPMTPNTTLLIFSTIVLTGIGTTLFSYFMKKRGKKRISINSLKGWKDGGQVSKLFIYPVKSCKGCEVESFNCSGLGPIKGNTRDRVFMFVDGDNNFITARRFPRLTQIIPKVSEGYLNLQAPDMDDIHIKIPFNVKGNTNVRVWGETISAVDCKIASDWISKYLSPILDVKEPIKLVYFSGNTTARTVKEREIWPHMYREDGTAFADLAPFLLINSNSVKNLTDRIKSPSVVTYENFRPNILIGGASAFVEDNWSFLKIGEVIFRQTKPCDRCVLTTVDPRKGEKYPDGEPLKTLREYRCATDPKIKASSGSSPFMGINLAVEKEGVINVGDPVQFVTLQ</sequence>
<reference evidence="3" key="1">
    <citation type="submission" date="2023-07" db="EMBL/GenBank/DDBJ databases">
        <title>Chromosome-level genome assembly of Artemia franciscana.</title>
        <authorList>
            <person name="Jo E."/>
        </authorList>
    </citation>
    <scope>NUCLEOTIDE SEQUENCE</scope>
    <source>
        <tissue evidence="3">Whole body</tissue>
    </source>
</reference>
<dbReference type="PROSITE" id="PS51340">
    <property type="entry name" value="MOSC"/>
    <property type="match status" value="1"/>
</dbReference>
<dbReference type="GO" id="GO:0003824">
    <property type="term" value="F:catalytic activity"/>
    <property type="evidence" value="ECO:0007669"/>
    <property type="project" value="InterPro"/>
</dbReference>
<evidence type="ECO:0000313" key="4">
    <source>
        <dbReference type="Proteomes" id="UP001187531"/>
    </source>
</evidence>
<dbReference type="SUPFAM" id="SSF50800">
    <property type="entry name" value="PK beta-barrel domain-like"/>
    <property type="match status" value="1"/>
</dbReference>
<dbReference type="Pfam" id="PF03476">
    <property type="entry name" value="MOSC_N"/>
    <property type="match status" value="1"/>
</dbReference>
<keyword evidence="1" id="KW-1133">Transmembrane helix</keyword>
<name>A0AA88KYF1_ARTSF</name>
<dbReference type="InterPro" id="IPR005302">
    <property type="entry name" value="MoCF_Sase_C"/>
</dbReference>
<dbReference type="PANTHER" id="PTHR14237:SF19">
    <property type="entry name" value="MITOCHONDRIAL AMIDOXIME REDUCING COMPONENT 1"/>
    <property type="match status" value="1"/>
</dbReference>
<dbReference type="AlphaFoldDB" id="A0AA88KYF1"/>
<comment type="caution">
    <text evidence="3">The sequence shown here is derived from an EMBL/GenBank/DDBJ whole genome shotgun (WGS) entry which is preliminary data.</text>
</comment>
<feature type="domain" description="MOSC" evidence="2">
    <location>
        <begin position="203"/>
        <end position="355"/>
    </location>
</feature>
<dbReference type="GO" id="GO:0030151">
    <property type="term" value="F:molybdenum ion binding"/>
    <property type="evidence" value="ECO:0007669"/>
    <property type="project" value="InterPro"/>
</dbReference>
<dbReference type="PANTHER" id="PTHR14237">
    <property type="entry name" value="MOLYBDOPTERIN COFACTOR SULFURASE MOSC"/>
    <property type="match status" value="1"/>
</dbReference>
<evidence type="ECO:0000256" key="1">
    <source>
        <dbReference type="SAM" id="Phobius"/>
    </source>
</evidence>
<gene>
    <name evidence="3" type="ORF">QYM36_011049</name>
</gene>
<accession>A0AA88KYF1</accession>